<dbReference type="AlphaFoldDB" id="A0A382QYX7"/>
<dbReference type="EMBL" id="UINC01117921">
    <property type="protein sequence ID" value="SVC90689.1"/>
    <property type="molecule type" value="Genomic_DNA"/>
</dbReference>
<accession>A0A382QYX7</accession>
<name>A0A382QYX7_9ZZZZ</name>
<reference evidence="1" key="1">
    <citation type="submission" date="2018-05" db="EMBL/GenBank/DDBJ databases">
        <authorList>
            <person name="Lanie J.A."/>
            <person name="Ng W.-L."/>
            <person name="Kazmierczak K.M."/>
            <person name="Andrzejewski T.M."/>
            <person name="Davidsen T.M."/>
            <person name="Wayne K.J."/>
            <person name="Tettelin H."/>
            <person name="Glass J.I."/>
            <person name="Rusch D."/>
            <person name="Podicherti R."/>
            <person name="Tsui H.-C.T."/>
            <person name="Winkler M.E."/>
        </authorList>
    </citation>
    <scope>NUCLEOTIDE SEQUENCE</scope>
</reference>
<protein>
    <submittedName>
        <fullName evidence="1">Uncharacterized protein</fullName>
    </submittedName>
</protein>
<evidence type="ECO:0000313" key="1">
    <source>
        <dbReference type="EMBL" id="SVC90689.1"/>
    </source>
</evidence>
<feature type="non-terminal residue" evidence="1">
    <location>
        <position position="1"/>
    </location>
</feature>
<proteinExistence type="predicted"/>
<organism evidence="1">
    <name type="scientific">marine metagenome</name>
    <dbReference type="NCBI Taxonomy" id="408172"/>
    <lineage>
        <taxon>unclassified sequences</taxon>
        <taxon>metagenomes</taxon>
        <taxon>ecological metagenomes</taxon>
    </lineage>
</organism>
<sequence>AGDVEEEDFERPETPHDILLGRVQQMVREHPEDASKLIKTMLVEE</sequence>
<gene>
    <name evidence="1" type="ORF">METZ01_LOCUS343543</name>
</gene>